<evidence type="ECO:0000313" key="3">
    <source>
        <dbReference type="Proteomes" id="UP001338125"/>
    </source>
</evidence>
<sequence length="587" mass="65682">MFVSPTVRFPCHGSGSNKTHFRDDQYLAAAAAAALYGCENPGYFGSDTANSLGFASVAAVAVPPPPPPFLPSSILASQSQSQAHAHGFRLHPRWRAIMGEDAWYQSISDYEEENYFNSPHLQHPRHSTVLAKKDERDLPSSHKSATTMGMTDARTTTTTAHQSHHPTGVIDAEHDSDPHIWSDSRASIASETATLHSNNNSITTWHDHADQGQTAILPSQPPLNTLHRPSIDEPAANEEEPEEIFGDIDINRDMETLVKAPLGFDGLPRSPPVPPPQGLTVRSQRSHRSLSSGSWLQEIVHPADTQYQGAYSMSPSSPMMSITSQEDMSSCTHSPYRSVYDHAATETTCESYLQVSSPTKRESRQFPMQKVRKSLPNSPMRPRASATHGTPYPTSSSSRSASFEEFSLRGRSPANRDGLFNSSSMRVRRREVSVPMSTDERAEKDEFLVKSRRKGMSYRDIKREGGFSEAESTLRGRYRMLTKSREERVRNPQWTPVDVVLLRKAVLQYCKGKNPLAVRIPWKEIARFIIDHGGTYHFGNATCRKKWDELTALGFDQEIEDDEDDDVEGEEHEEEEYEDEGKGGYYE</sequence>
<feature type="region of interest" description="Disordered" evidence="1">
    <location>
        <begin position="556"/>
        <end position="587"/>
    </location>
</feature>
<evidence type="ECO:0008006" key="4">
    <source>
        <dbReference type="Google" id="ProtNLM"/>
    </source>
</evidence>
<dbReference type="Proteomes" id="UP001338125">
    <property type="component" value="Unassembled WGS sequence"/>
</dbReference>
<name>A0ABR0SCF0_9HYPO</name>
<feature type="region of interest" description="Disordered" evidence="1">
    <location>
        <begin position="158"/>
        <end position="181"/>
    </location>
</feature>
<feature type="compositionally biased region" description="Low complexity" evidence="1">
    <location>
        <begin position="395"/>
        <end position="405"/>
    </location>
</feature>
<gene>
    <name evidence="2" type="ORF">PT974_08104</name>
</gene>
<comment type="caution">
    <text evidence="2">The sequence shown here is derived from an EMBL/GenBank/DDBJ whole genome shotgun (WGS) entry which is preliminary data.</text>
</comment>
<dbReference type="EMBL" id="JAVFKD010000014">
    <property type="protein sequence ID" value="KAK5989842.1"/>
    <property type="molecule type" value="Genomic_DNA"/>
</dbReference>
<feature type="compositionally biased region" description="Acidic residues" evidence="1">
    <location>
        <begin position="557"/>
        <end position="579"/>
    </location>
</feature>
<protein>
    <recommendedName>
        <fullName evidence="4">Myb-like domain-containing protein</fullName>
    </recommendedName>
</protein>
<feature type="region of interest" description="Disordered" evidence="1">
    <location>
        <begin position="263"/>
        <end position="297"/>
    </location>
</feature>
<evidence type="ECO:0000256" key="1">
    <source>
        <dbReference type="SAM" id="MobiDB-lite"/>
    </source>
</evidence>
<feature type="region of interest" description="Disordered" evidence="1">
    <location>
        <begin position="352"/>
        <end position="422"/>
    </location>
</feature>
<reference evidence="2 3" key="1">
    <citation type="submission" date="2024-01" db="EMBL/GenBank/DDBJ databases">
        <title>Complete genome of Cladobotryum mycophilum ATHUM6906.</title>
        <authorList>
            <person name="Christinaki A.C."/>
            <person name="Myridakis A.I."/>
            <person name="Kouvelis V.N."/>
        </authorList>
    </citation>
    <scope>NUCLEOTIDE SEQUENCE [LARGE SCALE GENOMIC DNA]</scope>
    <source>
        <strain evidence="2 3">ATHUM6906</strain>
    </source>
</reference>
<feature type="compositionally biased region" description="Basic and acidic residues" evidence="1">
    <location>
        <begin position="171"/>
        <end position="181"/>
    </location>
</feature>
<feature type="region of interest" description="Disordered" evidence="1">
    <location>
        <begin position="219"/>
        <end position="243"/>
    </location>
</feature>
<keyword evidence="3" id="KW-1185">Reference proteome</keyword>
<proteinExistence type="predicted"/>
<accession>A0ABR0SCF0</accession>
<organism evidence="2 3">
    <name type="scientific">Cladobotryum mycophilum</name>
    <dbReference type="NCBI Taxonomy" id="491253"/>
    <lineage>
        <taxon>Eukaryota</taxon>
        <taxon>Fungi</taxon>
        <taxon>Dikarya</taxon>
        <taxon>Ascomycota</taxon>
        <taxon>Pezizomycotina</taxon>
        <taxon>Sordariomycetes</taxon>
        <taxon>Hypocreomycetidae</taxon>
        <taxon>Hypocreales</taxon>
        <taxon>Hypocreaceae</taxon>
        <taxon>Cladobotryum</taxon>
    </lineage>
</organism>
<evidence type="ECO:0000313" key="2">
    <source>
        <dbReference type="EMBL" id="KAK5989842.1"/>
    </source>
</evidence>